<dbReference type="STRING" id="1835702.A0A1F5L1G9"/>
<evidence type="ECO:0000313" key="3">
    <source>
        <dbReference type="EMBL" id="OGE46887.1"/>
    </source>
</evidence>
<organism evidence="3 4">
    <name type="scientific">Penicillium arizonense</name>
    <dbReference type="NCBI Taxonomy" id="1835702"/>
    <lineage>
        <taxon>Eukaryota</taxon>
        <taxon>Fungi</taxon>
        <taxon>Dikarya</taxon>
        <taxon>Ascomycota</taxon>
        <taxon>Pezizomycotina</taxon>
        <taxon>Eurotiomycetes</taxon>
        <taxon>Eurotiomycetidae</taxon>
        <taxon>Eurotiales</taxon>
        <taxon>Aspergillaceae</taxon>
        <taxon>Penicillium</taxon>
    </lineage>
</organism>
<evidence type="ECO:0000313" key="4">
    <source>
        <dbReference type="Proteomes" id="UP000177622"/>
    </source>
</evidence>
<feature type="compositionally biased region" description="Polar residues" evidence="1">
    <location>
        <begin position="101"/>
        <end position="111"/>
    </location>
</feature>
<dbReference type="OrthoDB" id="2561686at2759"/>
<evidence type="ECO:0000256" key="2">
    <source>
        <dbReference type="SAM" id="Phobius"/>
    </source>
</evidence>
<name>A0A1F5L1G9_PENAI</name>
<keyword evidence="2" id="KW-0812">Transmembrane</keyword>
<dbReference type="AlphaFoldDB" id="A0A1F5L1G9"/>
<keyword evidence="4" id="KW-1185">Reference proteome</keyword>
<gene>
    <name evidence="3" type="ORF">PENARI_c094G11392</name>
</gene>
<proteinExistence type="predicted"/>
<feature type="transmembrane region" description="Helical" evidence="2">
    <location>
        <begin position="65"/>
        <end position="85"/>
    </location>
</feature>
<evidence type="ECO:0000256" key="1">
    <source>
        <dbReference type="SAM" id="MobiDB-lite"/>
    </source>
</evidence>
<keyword evidence="2" id="KW-1133">Transmembrane helix</keyword>
<dbReference type="RefSeq" id="XP_022482354.1">
    <property type="nucleotide sequence ID" value="XM_022637796.1"/>
</dbReference>
<keyword evidence="2" id="KW-0472">Membrane</keyword>
<dbReference type="Proteomes" id="UP000177622">
    <property type="component" value="Unassembled WGS sequence"/>
</dbReference>
<accession>A0A1F5L1G9</accession>
<dbReference type="GeneID" id="34582530"/>
<feature type="region of interest" description="Disordered" evidence="1">
    <location>
        <begin position="96"/>
        <end position="120"/>
    </location>
</feature>
<reference evidence="3 4" key="1">
    <citation type="journal article" date="2016" name="Sci. Rep.">
        <title>Penicillium arizonense, a new, genome sequenced fungal species, reveals a high chemical diversity in secreted metabolites.</title>
        <authorList>
            <person name="Grijseels S."/>
            <person name="Nielsen J.C."/>
            <person name="Randelovic M."/>
            <person name="Nielsen J."/>
            <person name="Nielsen K.F."/>
            <person name="Workman M."/>
            <person name="Frisvad J.C."/>
        </authorList>
    </citation>
    <scope>NUCLEOTIDE SEQUENCE [LARGE SCALE GENOMIC DNA]</scope>
    <source>
        <strain evidence="3 4">CBS 141311</strain>
    </source>
</reference>
<feature type="transmembrane region" description="Helical" evidence="2">
    <location>
        <begin position="12"/>
        <end position="45"/>
    </location>
</feature>
<sequence length="120" mass="12857">MSSIITPLRDPLVFLSQVICSVFNDVFAMTSGLPMAAVNFFIGTLKMVLRRAGNTWEAAGGMSKLMATCHIVVIVLIASGSYGYLQYRSRQGCPVKVGNGPRQNSPKTLTPQKPAHGTAV</sequence>
<protein>
    <submittedName>
        <fullName evidence="3">Uncharacterized protein</fullName>
    </submittedName>
</protein>
<dbReference type="EMBL" id="LXJU01000094">
    <property type="protein sequence ID" value="OGE46887.1"/>
    <property type="molecule type" value="Genomic_DNA"/>
</dbReference>
<comment type="caution">
    <text evidence="3">The sequence shown here is derived from an EMBL/GenBank/DDBJ whole genome shotgun (WGS) entry which is preliminary data.</text>
</comment>